<dbReference type="Pfam" id="PF00230">
    <property type="entry name" value="MIP"/>
    <property type="match status" value="1"/>
</dbReference>
<protein>
    <submittedName>
        <fullName evidence="7 8">Aquaporin-1, putative</fullName>
    </submittedName>
</protein>
<dbReference type="InterPro" id="IPR023271">
    <property type="entry name" value="Aquaporin-like"/>
</dbReference>
<keyword evidence="5" id="KW-0472">Membrane</keyword>
<accession>B7Q708</accession>
<dbReference type="AlphaFoldDB" id="B7Q708"/>
<evidence type="ECO:0000313" key="7">
    <source>
        <dbReference type="EMBL" id="EEC14630.1"/>
    </source>
</evidence>
<keyword evidence="4" id="KW-1133">Transmembrane helix</keyword>
<keyword evidence="3" id="KW-0812">Transmembrane</keyword>
<gene>
    <name evidence="7" type="ORF">IscW_ISCW021264</name>
</gene>
<reference evidence="8" key="2">
    <citation type="submission" date="2020-05" db="UniProtKB">
        <authorList>
            <consortium name="EnsemblMetazoa"/>
        </authorList>
    </citation>
    <scope>IDENTIFICATION</scope>
    <source>
        <strain evidence="8">wikel</strain>
    </source>
</reference>
<keyword evidence="9" id="KW-1185">Reference proteome</keyword>
<dbReference type="EnsemblMetazoa" id="ISCW021264-RA">
    <property type="protein sequence ID" value="ISCW021264-PA"/>
    <property type="gene ID" value="ISCW021264"/>
</dbReference>
<proteinExistence type="inferred from homology"/>
<dbReference type="GO" id="GO:0015267">
    <property type="term" value="F:channel activity"/>
    <property type="evidence" value="ECO:0007669"/>
    <property type="project" value="InterPro"/>
</dbReference>
<dbReference type="OrthoDB" id="3222at2759"/>
<feature type="signal peptide" evidence="6">
    <location>
        <begin position="1"/>
        <end position="23"/>
    </location>
</feature>
<evidence type="ECO:0000313" key="8">
    <source>
        <dbReference type="EnsemblMetazoa" id="ISCW021264-PA"/>
    </source>
</evidence>
<feature type="chain" id="PRO_5010826719" evidence="6">
    <location>
        <begin position="24"/>
        <end position="70"/>
    </location>
</feature>
<dbReference type="InParanoid" id="B7Q708"/>
<name>B7Q708_IXOSC</name>
<dbReference type="STRING" id="6945.B7Q708"/>
<dbReference type="GO" id="GO:0016020">
    <property type="term" value="C:membrane"/>
    <property type="evidence" value="ECO:0007669"/>
    <property type="project" value="UniProtKB-SubCell"/>
</dbReference>
<dbReference type="InterPro" id="IPR000425">
    <property type="entry name" value="MIP"/>
</dbReference>
<comment type="subcellular location">
    <subcellularLocation>
        <location evidence="1">Membrane</location>
        <topology evidence="1">Multi-pass membrane protein</topology>
    </subcellularLocation>
</comment>
<evidence type="ECO:0000256" key="2">
    <source>
        <dbReference type="ARBA" id="ARBA00006175"/>
    </source>
</evidence>
<dbReference type="Gene3D" id="1.20.1080.10">
    <property type="entry name" value="Glycerol uptake facilitator protein"/>
    <property type="match status" value="1"/>
</dbReference>
<dbReference type="InterPro" id="IPR034294">
    <property type="entry name" value="Aquaporin_transptr"/>
</dbReference>
<reference evidence="7 9" key="1">
    <citation type="submission" date="2008-03" db="EMBL/GenBank/DDBJ databases">
        <title>Annotation of Ixodes scapularis.</title>
        <authorList>
            <consortium name="Ixodes scapularis Genome Project Consortium"/>
            <person name="Caler E."/>
            <person name="Hannick L.I."/>
            <person name="Bidwell S."/>
            <person name="Joardar V."/>
            <person name="Thiagarajan M."/>
            <person name="Amedeo P."/>
            <person name="Galinsky K.J."/>
            <person name="Schobel S."/>
            <person name="Inman J."/>
            <person name="Hostetler J."/>
            <person name="Miller J."/>
            <person name="Hammond M."/>
            <person name="Megy K."/>
            <person name="Lawson D."/>
            <person name="Kodira C."/>
            <person name="Sutton G."/>
            <person name="Meyer J."/>
            <person name="Hill C.A."/>
            <person name="Birren B."/>
            <person name="Nene V."/>
            <person name="Collins F."/>
            <person name="Alarcon-Chaidez F."/>
            <person name="Wikel S."/>
            <person name="Strausberg R."/>
        </authorList>
    </citation>
    <scope>NUCLEOTIDE SEQUENCE [LARGE SCALE GENOMIC DNA]</scope>
    <source>
        <strain evidence="9">Wikel</strain>
        <strain evidence="7">Wikel colony</strain>
    </source>
</reference>
<dbReference type="SUPFAM" id="SSF81338">
    <property type="entry name" value="Aquaporin-like"/>
    <property type="match status" value="1"/>
</dbReference>
<evidence type="ECO:0000256" key="6">
    <source>
        <dbReference type="SAM" id="SignalP"/>
    </source>
</evidence>
<dbReference type="PANTHER" id="PTHR19139:SF199">
    <property type="entry name" value="MIP17260P"/>
    <property type="match status" value="1"/>
</dbReference>
<dbReference type="PaxDb" id="6945-B7Q708"/>
<evidence type="ECO:0000256" key="4">
    <source>
        <dbReference type="ARBA" id="ARBA00022989"/>
    </source>
</evidence>
<organism>
    <name type="scientific">Ixodes scapularis</name>
    <name type="common">Black-legged tick</name>
    <name type="synonym">Deer tick</name>
    <dbReference type="NCBI Taxonomy" id="6945"/>
    <lineage>
        <taxon>Eukaryota</taxon>
        <taxon>Metazoa</taxon>
        <taxon>Ecdysozoa</taxon>
        <taxon>Arthropoda</taxon>
        <taxon>Chelicerata</taxon>
        <taxon>Arachnida</taxon>
        <taxon>Acari</taxon>
        <taxon>Parasitiformes</taxon>
        <taxon>Ixodida</taxon>
        <taxon>Ixodoidea</taxon>
        <taxon>Ixodidae</taxon>
        <taxon>Ixodinae</taxon>
        <taxon>Ixodes</taxon>
    </lineage>
</organism>
<sequence length="70" mass="7371">MGLAVEVCITFILVLTVFSVCDTNRLDVQGSAPLAIGLSVTTCHVFAVSPLRSFGLALNLTSHPSRQQGP</sequence>
<keyword evidence="6" id="KW-0732">Signal</keyword>
<dbReference type="EMBL" id="DS871103">
    <property type="protein sequence ID" value="EEC14630.1"/>
    <property type="molecule type" value="Genomic_DNA"/>
</dbReference>
<dbReference type="VEuPathDB" id="VectorBase:ISCI021264"/>
<dbReference type="VEuPathDB" id="VectorBase:ISCW021264"/>
<evidence type="ECO:0000256" key="1">
    <source>
        <dbReference type="ARBA" id="ARBA00004141"/>
    </source>
</evidence>
<comment type="similarity">
    <text evidence="2">Belongs to the MIP/aquaporin (TC 1.A.8) family.</text>
</comment>
<dbReference type="EMBL" id="ABJB010875555">
    <property type="status" value="NOT_ANNOTATED_CDS"/>
    <property type="molecule type" value="Genomic_DNA"/>
</dbReference>
<dbReference type="HOGENOM" id="CLU_2760652_0_0_1"/>
<evidence type="ECO:0000313" key="9">
    <source>
        <dbReference type="Proteomes" id="UP000001555"/>
    </source>
</evidence>
<dbReference type="VEuPathDB" id="VectorBase:ISCP_001517"/>
<dbReference type="Proteomes" id="UP000001555">
    <property type="component" value="Unassembled WGS sequence"/>
</dbReference>
<dbReference type="PANTHER" id="PTHR19139">
    <property type="entry name" value="AQUAPORIN TRANSPORTER"/>
    <property type="match status" value="1"/>
</dbReference>
<evidence type="ECO:0000256" key="3">
    <source>
        <dbReference type="ARBA" id="ARBA00022692"/>
    </source>
</evidence>
<evidence type="ECO:0000256" key="5">
    <source>
        <dbReference type="ARBA" id="ARBA00023136"/>
    </source>
</evidence>